<reference evidence="2" key="1">
    <citation type="journal article" date="2020" name="Microb. Genom.">
        <title>Genetic diversity of clinical and environmental Mucorales isolates obtained from an investigation of mucormycosis cases among solid organ transplant recipients.</title>
        <authorList>
            <person name="Nguyen M.H."/>
            <person name="Kaul D."/>
            <person name="Muto C."/>
            <person name="Cheng S.J."/>
            <person name="Richter R.A."/>
            <person name="Bruno V.M."/>
            <person name="Liu G."/>
            <person name="Beyhan S."/>
            <person name="Sundermann A.J."/>
            <person name="Mounaud S."/>
            <person name="Pasculle A.W."/>
            <person name="Nierman W.C."/>
            <person name="Driscoll E."/>
            <person name="Cumbie R."/>
            <person name="Clancy C.J."/>
            <person name="Dupont C.L."/>
        </authorList>
    </citation>
    <scope>NUCLEOTIDE SEQUENCE</scope>
    <source>
        <strain evidence="2">GL16</strain>
    </source>
</reference>
<feature type="region of interest" description="Disordered" evidence="1">
    <location>
        <begin position="26"/>
        <end position="51"/>
    </location>
</feature>
<evidence type="ECO:0000313" key="3">
    <source>
        <dbReference type="Proteomes" id="UP000717996"/>
    </source>
</evidence>
<evidence type="ECO:0000313" key="2">
    <source>
        <dbReference type="EMBL" id="KAG1523069.1"/>
    </source>
</evidence>
<evidence type="ECO:0000256" key="1">
    <source>
        <dbReference type="SAM" id="MobiDB-lite"/>
    </source>
</evidence>
<dbReference type="AlphaFoldDB" id="A0A9P7BYZ9"/>
<name>A0A9P7BYZ9_RHIOR</name>
<protein>
    <submittedName>
        <fullName evidence="2">Uncharacterized protein</fullName>
    </submittedName>
</protein>
<organism evidence="2 3">
    <name type="scientific">Rhizopus oryzae</name>
    <name type="common">Mucormycosis agent</name>
    <name type="synonym">Rhizopus arrhizus var. delemar</name>
    <dbReference type="NCBI Taxonomy" id="64495"/>
    <lineage>
        <taxon>Eukaryota</taxon>
        <taxon>Fungi</taxon>
        <taxon>Fungi incertae sedis</taxon>
        <taxon>Mucoromycota</taxon>
        <taxon>Mucoromycotina</taxon>
        <taxon>Mucoromycetes</taxon>
        <taxon>Mucorales</taxon>
        <taxon>Mucorineae</taxon>
        <taxon>Rhizopodaceae</taxon>
        <taxon>Rhizopus</taxon>
    </lineage>
</organism>
<proteinExistence type="predicted"/>
<comment type="caution">
    <text evidence="2">The sequence shown here is derived from an EMBL/GenBank/DDBJ whole genome shotgun (WGS) entry which is preliminary data.</text>
</comment>
<dbReference type="Proteomes" id="UP000717996">
    <property type="component" value="Unassembled WGS sequence"/>
</dbReference>
<sequence>MAVPAVSAGAPRSVMAKTAMVAWPRSASSPMSAATRSGRRARAASTMPTPVPAAAWCGWAGTPSPPARSPTRSR</sequence>
<gene>
    <name evidence="2" type="ORF">G6F51_014554</name>
</gene>
<accession>A0A9P7BYZ9</accession>
<dbReference type="EMBL" id="JAANIT010011879">
    <property type="protein sequence ID" value="KAG1523069.1"/>
    <property type="molecule type" value="Genomic_DNA"/>
</dbReference>